<dbReference type="PANTHER" id="PTHR37953">
    <property type="entry name" value="UPF0127 PROTEIN MJ1496"/>
    <property type="match status" value="1"/>
</dbReference>
<organism evidence="1 2">
    <name type="scientific">Hyphomonas pacifica</name>
    <dbReference type="NCBI Taxonomy" id="1280941"/>
    <lineage>
        <taxon>Bacteria</taxon>
        <taxon>Pseudomonadati</taxon>
        <taxon>Pseudomonadota</taxon>
        <taxon>Alphaproteobacteria</taxon>
        <taxon>Hyphomonadales</taxon>
        <taxon>Hyphomonadaceae</taxon>
        <taxon>Hyphomonas</taxon>
    </lineage>
</organism>
<evidence type="ECO:0000313" key="2">
    <source>
        <dbReference type="Proteomes" id="UP000249123"/>
    </source>
</evidence>
<dbReference type="Gene3D" id="2.60.120.1140">
    <property type="entry name" value="Protein of unknown function DUF192"/>
    <property type="match status" value="1"/>
</dbReference>
<dbReference type="InterPro" id="IPR038695">
    <property type="entry name" value="Saro_0823-like_sf"/>
</dbReference>
<evidence type="ECO:0000313" key="1">
    <source>
        <dbReference type="EMBL" id="RAN30604.1"/>
    </source>
</evidence>
<dbReference type="EMBL" id="AWFB01000078">
    <property type="protein sequence ID" value="RAN30604.1"/>
    <property type="molecule type" value="Genomic_DNA"/>
</dbReference>
<dbReference type="RefSeq" id="WP_034825284.1">
    <property type="nucleotide sequence ID" value="NZ_AWFA01000011.1"/>
</dbReference>
<keyword evidence="2" id="KW-1185">Reference proteome</keyword>
<reference evidence="1 2" key="1">
    <citation type="submission" date="2013-04" db="EMBL/GenBank/DDBJ databases">
        <title>Hyphomonas sp. T24B3 Genome Sequencing.</title>
        <authorList>
            <person name="Lai Q."/>
            <person name="Shao Z."/>
        </authorList>
    </citation>
    <scope>NUCLEOTIDE SEQUENCE [LARGE SCALE GENOMIC DNA]</scope>
    <source>
        <strain evidence="1 2">T24B3</strain>
    </source>
</reference>
<gene>
    <name evidence="1" type="ORF">HY3_05500</name>
</gene>
<accession>A0A062U200</accession>
<dbReference type="PANTHER" id="PTHR37953:SF1">
    <property type="entry name" value="UPF0127 PROTEIN MJ1496"/>
    <property type="match status" value="1"/>
</dbReference>
<dbReference type="AlphaFoldDB" id="A0A062U200"/>
<protein>
    <submittedName>
        <fullName evidence="1">Uncharacterized protein</fullName>
    </submittedName>
</protein>
<dbReference type="Proteomes" id="UP000249123">
    <property type="component" value="Unassembled WGS sequence"/>
</dbReference>
<dbReference type="Pfam" id="PF02643">
    <property type="entry name" value="DUF192"/>
    <property type="match status" value="1"/>
</dbReference>
<dbReference type="eggNOG" id="COG1430">
    <property type="taxonomic scope" value="Bacteria"/>
</dbReference>
<name>A0A062U200_9PROT</name>
<comment type="caution">
    <text evidence="1">The sequence shown here is derived from an EMBL/GenBank/DDBJ whole genome shotgun (WGS) entry which is preliminary data.</text>
</comment>
<sequence>MIRFLTSAIASLFLLLPAAYAQLETGPLKIVSGDTVHEFTVELANDPEEVQMGLMNREEMAPDAGMIFDFGAPREANMWMKNTLIPLDMLFLDTDGSILAIARNAVPGSLRRINPGVPVKGVLELNGGRAAELGIEPGDIVQHEIFGNLGE</sequence>
<proteinExistence type="predicted"/>
<dbReference type="InterPro" id="IPR003795">
    <property type="entry name" value="DUF192"/>
</dbReference>
<dbReference type="STRING" id="1280941.HY2_10760"/>
<dbReference type="OrthoDB" id="9808290at2"/>